<dbReference type="EMBL" id="JANEYF010001413">
    <property type="protein sequence ID" value="KAJ8964248.1"/>
    <property type="molecule type" value="Genomic_DNA"/>
</dbReference>
<dbReference type="Proteomes" id="UP001162156">
    <property type="component" value="Unassembled WGS sequence"/>
</dbReference>
<evidence type="ECO:0000256" key="3">
    <source>
        <dbReference type="ARBA" id="ARBA00022989"/>
    </source>
</evidence>
<dbReference type="PROSITE" id="PS50850">
    <property type="entry name" value="MFS"/>
    <property type="match status" value="1"/>
</dbReference>
<evidence type="ECO:0000256" key="1">
    <source>
        <dbReference type="ARBA" id="ARBA00004141"/>
    </source>
</evidence>
<protein>
    <recommendedName>
        <fullName evidence="6">Major facilitator superfamily (MFS) profile domain-containing protein</fullName>
    </recommendedName>
</protein>
<evidence type="ECO:0000259" key="6">
    <source>
        <dbReference type="PROSITE" id="PS50850"/>
    </source>
</evidence>
<feature type="transmembrane region" description="Helical" evidence="5">
    <location>
        <begin position="73"/>
        <end position="91"/>
    </location>
</feature>
<dbReference type="GO" id="GO:0022857">
    <property type="term" value="F:transmembrane transporter activity"/>
    <property type="evidence" value="ECO:0007669"/>
    <property type="project" value="InterPro"/>
</dbReference>
<dbReference type="InterPro" id="IPR005828">
    <property type="entry name" value="MFS_sugar_transport-like"/>
</dbReference>
<dbReference type="SUPFAM" id="SSF103473">
    <property type="entry name" value="MFS general substrate transporter"/>
    <property type="match status" value="1"/>
</dbReference>
<feature type="transmembrane region" description="Helical" evidence="5">
    <location>
        <begin position="6"/>
        <end position="25"/>
    </location>
</feature>
<dbReference type="Pfam" id="PF00083">
    <property type="entry name" value="Sugar_tr"/>
    <property type="match status" value="1"/>
</dbReference>
<comment type="subcellular location">
    <subcellularLocation>
        <location evidence="1">Membrane</location>
        <topology evidence="1">Multi-pass membrane protein</topology>
    </subcellularLocation>
</comment>
<comment type="caution">
    <text evidence="7">The sequence shown here is derived from an EMBL/GenBank/DDBJ whole genome shotgun (WGS) entry which is preliminary data.</text>
</comment>
<proteinExistence type="predicted"/>
<dbReference type="InterPro" id="IPR036259">
    <property type="entry name" value="MFS_trans_sf"/>
</dbReference>
<evidence type="ECO:0000256" key="2">
    <source>
        <dbReference type="ARBA" id="ARBA00022692"/>
    </source>
</evidence>
<dbReference type="GO" id="GO:0016020">
    <property type="term" value="C:membrane"/>
    <property type="evidence" value="ECO:0007669"/>
    <property type="project" value="UniProtKB-SubCell"/>
</dbReference>
<accession>A0AAV8ZKR9</accession>
<reference evidence="7" key="1">
    <citation type="journal article" date="2023" name="Insect Mol. Biol.">
        <title>Genome sequencing provides insights into the evolution of gene families encoding plant cell wall-degrading enzymes in longhorned beetles.</title>
        <authorList>
            <person name="Shin N.R."/>
            <person name="Okamura Y."/>
            <person name="Kirsch R."/>
            <person name="Pauchet Y."/>
        </authorList>
    </citation>
    <scope>NUCLEOTIDE SEQUENCE</scope>
    <source>
        <strain evidence="7">RBIC_L_NR</strain>
    </source>
</reference>
<feature type="transmembrane region" description="Helical" evidence="5">
    <location>
        <begin position="37"/>
        <end position="61"/>
    </location>
</feature>
<evidence type="ECO:0000313" key="8">
    <source>
        <dbReference type="Proteomes" id="UP001162156"/>
    </source>
</evidence>
<keyword evidence="8" id="KW-1185">Reference proteome</keyword>
<gene>
    <name evidence="7" type="ORF">NQ314_005035</name>
</gene>
<dbReference type="Gene3D" id="1.20.1250.20">
    <property type="entry name" value="MFS general substrate transporter like domains"/>
    <property type="match status" value="1"/>
</dbReference>
<keyword evidence="4 5" id="KW-0472">Membrane</keyword>
<name>A0AAV8ZKR9_9CUCU</name>
<keyword evidence="3 5" id="KW-1133">Transmembrane helix</keyword>
<feature type="domain" description="Major facilitator superfamily (MFS) profile" evidence="6">
    <location>
        <begin position="1"/>
        <end position="96"/>
    </location>
</feature>
<evidence type="ECO:0000256" key="4">
    <source>
        <dbReference type="ARBA" id="ARBA00023136"/>
    </source>
</evidence>
<evidence type="ECO:0000256" key="5">
    <source>
        <dbReference type="SAM" id="Phobius"/>
    </source>
</evidence>
<dbReference type="InterPro" id="IPR020846">
    <property type="entry name" value="MFS_dom"/>
</dbReference>
<organism evidence="7 8">
    <name type="scientific">Rhamnusium bicolor</name>
    <dbReference type="NCBI Taxonomy" id="1586634"/>
    <lineage>
        <taxon>Eukaryota</taxon>
        <taxon>Metazoa</taxon>
        <taxon>Ecdysozoa</taxon>
        <taxon>Arthropoda</taxon>
        <taxon>Hexapoda</taxon>
        <taxon>Insecta</taxon>
        <taxon>Pterygota</taxon>
        <taxon>Neoptera</taxon>
        <taxon>Endopterygota</taxon>
        <taxon>Coleoptera</taxon>
        <taxon>Polyphaga</taxon>
        <taxon>Cucujiformia</taxon>
        <taxon>Chrysomeloidea</taxon>
        <taxon>Cerambycidae</taxon>
        <taxon>Lepturinae</taxon>
        <taxon>Rhagiini</taxon>
        <taxon>Rhamnusium</taxon>
    </lineage>
</organism>
<sequence>MEDIYPTLGLVALNLGGPIGVYFFGRLNDSIGRKKSFFLCLTTLLSGSILTCTAQTFWWWAGSRLVVGLTVPAVYQIPFIICKIIIIFYWMTDCGL</sequence>
<dbReference type="AlphaFoldDB" id="A0AAV8ZKR9"/>
<evidence type="ECO:0000313" key="7">
    <source>
        <dbReference type="EMBL" id="KAJ8964248.1"/>
    </source>
</evidence>
<keyword evidence="2 5" id="KW-0812">Transmembrane</keyword>